<dbReference type="PANTHER" id="PTHR43747:SF5">
    <property type="entry name" value="FAD-BINDING DOMAIN-CONTAINING PROTEIN"/>
    <property type="match status" value="1"/>
</dbReference>
<comment type="caution">
    <text evidence="3">The sequence shown here is derived from an EMBL/GenBank/DDBJ whole genome shotgun (WGS) entry which is preliminary data.</text>
</comment>
<reference evidence="4" key="1">
    <citation type="journal article" date="2019" name="Int. J. Syst. Evol. Microbiol.">
        <title>The Global Catalogue of Microorganisms (GCM) 10K type strain sequencing project: providing services to taxonomists for standard genome sequencing and annotation.</title>
        <authorList>
            <consortium name="The Broad Institute Genomics Platform"/>
            <consortium name="The Broad Institute Genome Sequencing Center for Infectious Disease"/>
            <person name="Wu L."/>
            <person name="Ma J."/>
        </authorList>
    </citation>
    <scope>NUCLEOTIDE SEQUENCE [LARGE SCALE GENOMIC DNA]</scope>
    <source>
        <strain evidence="4">JCM 4087</strain>
    </source>
</reference>
<keyword evidence="2" id="KW-0503">Monooxygenase</keyword>
<evidence type="ECO:0000256" key="1">
    <source>
        <dbReference type="ARBA" id="ARBA00023002"/>
    </source>
</evidence>
<accession>A0ABW1EDH3</accession>
<organism evidence="3 4">
    <name type="scientific">Acidicapsa dinghuensis</name>
    <dbReference type="NCBI Taxonomy" id="2218256"/>
    <lineage>
        <taxon>Bacteria</taxon>
        <taxon>Pseudomonadati</taxon>
        <taxon>Acidobacteriota</taxon>
        <taxon>Terriglobia</taxon>
        <taxon>Terriglobales</taxon>
        <taxon>Acidobacteriaceae</taxon>
        <taxon>Acidicapsa</taxon>
    </lineage>
</organism>
<gene>
    <name evidence="3" type="ORF">ACFPT7_03850</name>
</gene>
<keyword evidence="4" id="KW-1185">Reference proteome</keyword>
<evidence type="ECO:0000256" key="2">
    <source>
        <dbReference type="ARBA" id="ARBA00023033"/>
    </source>
</evidence>
<dbReference type="Proteomes" id="UP001596091">
    <property type="component" value="Unassembled WGS sequence"/>
</dbReference>
<dbReference type="GO" id="GO:0016491">
    <property type="term" value="F:oxidoreductase activity"/>
    <property type="evidence" value="ECO:0007669"/>
    <property type="project" value="UniProtKB-KW"/>
</dbReference>
<evidence type="ECO:0000313" key="3">
    <source>
        <dbReference type="EMBL" id="MFC5861413.1"/>
    </source>
</evidence>
<dbReference type="EC" id="1.-.-.-" evidence="3"/>
<dbReference type="EMBL" id="JBHSPH010000001">
    <property type="protein sequence ID" value="MFC5861413.1"/>
    <property type="molecule type" value="Genomic_DNA"/>
</dbReference>
<dbReference type="Pfam" id="PF13450">
    <property type="entry name" value="NAD_binding_8"/>
    <property type="match status" value="1"/>
</dbReference>
<dbReference type="Gene3D" id="3.50.50.60">
    <property type="entry name" value="FAD/NAD(P)-binding domain"/>
    <property type="match status" value="1"/>
</dbReference>
<keyword evidence="1 3" id="KW-0560">Oxidoreductase</keyword>
<dbReference type="PANTHER" id="PTHR43747">
    <property type="entry name" value="FAD-BINDING PROTEIN"/>
    <property type="match status" value="1"/>
</dbReference>
<proteinExistence type="predicted"/>
<dbReference type="InterPro" id="IPR006905">
    <property type="entry name" value="Flavin_halogenase"/>
</dbReference>
<dbReference type="Pfam" id="PF04820">
    <property type="entry name" value="Trp_halogenase"/>
    <property type="match status" value="1"/>
</dbReference>
<dbReference type="SUPFAM" id="SSF51905">
    <property type="entry name" value="FAD/NAD(P)-binding domain"/>
    <property type="match status" value="1"/>
</dbReference>
<dbReference type="InterPro" id="IPR050816">
    <property type="entry name" value="Flavin-dep_Halogenase_NPB"/>
</dbReference>
<dbReference type="InterPro" id="IPR036188">
    <property type="entry name" value="FAD/NAD-bd_sf"/>
</dbReference>
<evidence type="ECO:0000313" key="4">
    <source>
        <dbReference type="Proteomes" id="UP001596091"/>
    </source>
</evidence>
<protein>
    <submittedName>
        <fullName evidence="3">NAD(P)/FAD-dependent oxidoreductase</fullName>
        <ecNumber evidence="3">1.-.-.-</ecNumber>
    </submittedName>
</protein>
<dbReference type="RefSeq" id="WP_263333740.1">
    <property type="nucleotide sequence ID" value="NZ_JAGSYH010000002.1"/>
</dbReference>
<sequence>MTSRYDVIVVGSGFAGSLIAMIAKRLGYSVLLVEKGTHPRINIGESSTPLANLLLEELCRRYDLAALRPLSKWGSWQHAYPKIACGLKRGFTFYHHALESPDNPCRNPANELLVAASPHDEIADTHWYRADFDHLLVQQAQLFGVEYLDHVSIQQFNVQPNSVELELLANNRQYQCSARILLDATGPRGFIHQALSIPQKSFHDYPQTQALYSHFTGVTRPEPAPTAFGGTAPPYPAEDAAVHHVFEGGWIWVLRFNNGVTSAGVAASQQLAEQLRLQEGAVAWSRLINLIPALREQFVHAEPIQPFRHIPRLSYFAGQVQGGTWAMLPSAVGFVDPLLSTGFPLTLLGIARLARILERGLDSASLATDLHSYGDITVRELHATSRLIAALYANMNRFEVFKTICLLYFAAASYSETAHRLDKSHLATSFLLCDHPAFGPATDALLRRAIAIASDSEASQLILDIHCAIEPFDVAGLTRSDRSAWYPVDAEDLLEAAAKVESTPEEIQALLQRCGFYAAHS</sequence>
<name>A0ABW1EDH3_9BACT</name>